<dbReference type="Proteomes" id="UP000279306">
    <property type="component" value="Chromosome"/>
</dbReference>
<reference evidence="6 7" key="1">
    <citation type="submission" date="2018-12" db="EMBL/GenBank/DDBJ databases">
        <authorList>
            <consortium name="Pathogen Informatics"/>
        </authorList>
    </citation>
    <scope>NUCLEOTIDE SEQUENCE [LARGE SCALE GENOMIC DNA]</scope>
    <source>
        <strain evidence="6 7">NCTC10437</strain>
    </source>
</reference>
<keyword evidence="7" id="KW-1185">Reference proteome</keyword>
<dbReference type="SUPFAM" id="SSF46689">
    <property type="entry name" value="Homeodomain-like"/>
    <property type="match status" value="1"/>
</dbReference>
<sequence>MGSEADESQRAAVLDAALAEVQQWGVDRFSIEGVAQRSGLTADYIRQTWTSKRQLIIDTLRTYSESMVPQSDTGSLHGDLTVLALSIGNHLNNEIGRRIARMLVVDSKSLVVDSDTRVQFWLLRRAAIEEIFERAAARGELRSDVKPLVALQLLTSPIHTLALYTDLPVDPDFCRTIADLVTRALSPD</sequence>
<evidence type="ECO:0000256" key="3">
    <source>
        <dbReference type="ARBA" id="ARBA00023163"/>
    </source>
</evidence>
<gene>
    <name evidence="6" type="ORF">NCTC10437_01259</name>
</gene>
<dbReference type="KEGG" id="mauu:NCTC10437_01259"/>
<dbReference type="InterPro" id="IPR009057">
    <property type="entry name" value="Homeodomain-like_sf"/>
</dbReference>
<dbReference type="InterPro" id="IPR036271">
    <property type="entry name" value="Tet_transcr_reg_TetR-rel_C_sf"/>
</dbReference>
<dbReference type="GO" id="GO:0003700">
    <property type="term" value="F:DNA-binding transcription factor activity"/>
    <property type="evidence" value="ECO:0007669"/>
    <property type="project" value="TreeGrafter"/>
</dbReference>
<dbReference type="EMBL" id="LR134356">
    <property type="protein sequence ID" value="VEG52143.1"/>
    <property type="molecule type" value="Genomic_DNA"/>
</dbReference>
<dbReference type="Gene3D" id="1.10.10.60">
    <property type="entry name" value="Homeodomain-like"/>
    <property type="match status" value="1"/>
</dbReference>
<dbReference type="InterPro" id="IPR011075">
    <property type="entry name" value="TetR_C"/>
</dbReference>
<dbReference type="PANTHER" id="PTHR30055:SF148">
    <property type="entry name" value="TETR-FAMILY TRANSCRIPTIONAL REGULATOR"/>
    <property type="match status" value="1"/>
</dbReference>
<dbReference type="InterPro" id="IPR050109">
    <property type="entry name" value="HTH-type_TetR-like_transc_reg"/>
</dbReference>
<evidence type="ECO:0000313" key="6">
    <source>
        <dbReference type="EMBL" id="VEG52143.1"/>
    </source>
</evidence>
<evidence type="ECO:0000313" key="7">
    <source>
        <dbReference type="Proteomes" id="UP000279306"/>
    </source>
</evidence>
<feature type="DNA-binding region" description="H-T-H motif" evidence="4">
    <location>
        <begin position="30"/>
        <end position="49"/>
    </location>
</feature>
<evidence type="ECO:0000256" key="1">
    <source>
        <dbReference type="ARBA" id="ARBA00023015"/>
    </source>
</evidence>
<dbReference type="RefSeq" id="WP_048630178.1">
    <property type="nucleotide sequence ID" value="NZ_CVQQ01000001.1"/>
</dbReference>
<dbReference type="PROSITE" id="PS50977">
    <property type="entry name" value="HTH_TETR_2"/>
    <property type="match status" value="1"/>
</dbReference>
<dbReference type="Pfam" id="PF16859">
    <property type="entry name" value="TetR_C_11"/>
    <property type="match status" value="1"/>
</dbReference>
<protein>
    <submittedName>
        <fullName evidence="6">Transcriptional regulator, TetR family</fullName>
    </submittedName>
</protein>
<proteinExistence type="predicted"/>
<dbReference type="STRING" id="1791.GCA_001049355_00213"/>
<evidence type="ECO:0000256" key="4">
    <source>
        <dbReference type="PROSITE-ProRule" id="PRU00335"/>
    </source>
</evidence>
<dbReference type="Gene3D" id="1.10.357.10">
    <property type="entry name" value="Tetracycline Repressor, domain 2"/>
    <property type="match status" value="1"/>
</dbReference>
<dbReference type="SUPFAM" id="SSF48498">
    <property type="entry name" value="Tetracyclin repressor-like, C-terminal domain"/>
    <property type="match status" value="1"/>
</dbReference>
<dbReference type="InterPro" id="IPR001647">
    <property type="entry name" value="HTH_TetR"/>
</dbReference>
<keyword evidence="2 4" id="KW-0238">DNA-binding</keyword>
<keyword evidence="3" id="KW-0804">Transcription</keyword>
<name>A0A448IHY8_MYCAU</name>
<dbReference type="GO" id="GO:0000976">
    <property type="term" value="F:transcription cis-regulatory region binding"/>
    <property type="evidence" value="ECO:0007669"/>
    <property type="project" value="TreeGrafter"/>
</dbReference>
<dbReference type="PANTHER" id="PTHR30055">
    <property type="entry name" value="HTH-TYPE TRANSCRIPTIONAL REGULATOR RUTR"/>
    <property type="match status" value="1"/>
</dbReference>
<evidence type="ECO:0000259" key="5">
    <source>
        <dbReference type="PROSITE" id="PS50977"/>
    </source>
</evidence>
<dbReference type="AlphaFoldDB" id="A0A448IHY8"/>
<evidence type="ECO:0000256" key="2">
    <source>
        <dbReference type="ARBA" id="ARBA00023125"/>
    </source>
</evidence>
<keyword evidence="1" id="KW-0805">Transcription regulation</keyword>
<organism evidence="6 7">
    <name type="scientific">Mycolicibacterium aurum</name>
    <name type="common">Mycobacterium aurum</name>
    <dbReference type="NCBI Taxonomy" id="1791"/>
    <lineage>
        <taxon>Bacteria</taxon>
        <taxon>Bacillati</taxon>
        <taxon>Actinomycetota</taxon>
        <taxon>Actinomycetes</taxon>
        <taxon>Mycobacteriales</taxon>
        <taxon>Mycobacteriaceae</taxon>
        <taxon>Mycolicibacterium</taxon>
    </lineage>
</organism>
<accession>A0A448IHY8</accession>
<feature type="domain" description="HTH tetR-type" evidence="5">
    <location>
        <begin position="7"/>
        <end position="67"/>
    </location>
</feature>